<evidence type="ECO:0008006" key="3">
    <source>
        <dbReference type="Google" id="ProtNLM"/>
    </source>
</evidence>
<name>A0AAV2CVC9_9ROSI</name>
<accession>A0AAV2CVC9</accession>
<proteinExistence type="predicted"/>
<dbReference type="EMBL" id="OZ034814">
    <property type="protein sequence ID" value="CAL1359795.1"/>
    <property type="molecule type" value="Genomic_DNA"/>
</dbReference>
<evidence type="ECO:0000313" key="2">
    <source>
        <dbReference type="Proteomes" id="UP001497516"/>
    </source>
</evidence>
<dbReference type="AlphaFoldDB" id="A0AAV2CVC9"/>
<sequence>MSATAASSSLKALTCSCSNFIDGSSQADPLLPVAVIVTIGRERFGPTRRENVADLVILIPLPVMRLQCLEACSVVQVSSTQLSCFRRPCWFLCLSRCIVIVAARSSSSSTHGHHIEEL</sequence>
<gene>
    <name evidence="1" type="ORF">LTRI10_LOCUS7265</name>
</gene>
<evidence type="ECO:0000313" key="1">
    <source>
        <dbReference type="EMBL" id="CAL1359795.1"/>
    </source>
</evidence>
<organism evidence="1 2">
    <name type="scientific">Linum trigynum</name>
    <dbReference type="NCBI Taxonomy" id="586398"/>
    <lineage>
        <taxon>Eukaryota</taxon>
        <taxon>Viridiplantae</taxon>
        <taxon>Streptophyta</taxon>
        <taxon>Embryophyta</taxon>
        <taxon>Tracheophyta</taxon>
        <taxon>Spermatophyta</taxon>
        <taxon>Magnoliopsida</taxon>
        <taxon>eudicotyledons</taxon>
        <taxon>Gunneridae</taxon>
        <taxon>Pentapetalae</taxon>
        <taxon>rosids</taxon>
        <taxon>fabids</taxon>
        <taxon>Malpighiales</taxon>
        <taxon>Linaceae</taxon>
        <taxon>Linum</taxon>
    </lineage>
</organism>
<protein>
    <recommendedName>
        <fullName evidence="3">Secreted protein</fullName>
    </recommendedName>
</protein>
<reference evidence="1 2" key="1">
    <citation type="submission" date="2024-04" db="EMBL/GenBank/DDBJ databases">
        <authorList>
            <person name="Fracassetti M."/>
        </authorList>
    </citation>
    <scope>NUCLEOTIDE SEQUENCE [LARGE SCALE GENOMIC DNA]</scope>
</reference>
<keyword evidence="2" id="KW-1185">Reference proteome</keyword>
<dbReference type="Proteomes" id="UP001497516">
    <property type="component" value="Chromosome 10"/>
</dbReference>